<protein>
    <submittedName>
        <fullName evidence="1">Uncharacterized protein</fullName>
    </submittedName>
</protein>
<dbReference type="AlphaFoldDB" id="A0AA35WB94"/>
<comment type="caution">
    <text evidence="1">The sequence shown here is derived from an EMBL/GenBank/DDBJ whole genome shotgun (WGS) entry which is preliminary data.</text>
</comment>
<gene>
    <name evidence="1" type="ORF">GBAR_LOCUS4952</name>
</gene>
<sequence length="58" mass="6640">MHPHGHFSSTDCIRYLLHQRKPEPKSPLPVFLLGSRLRANLYHLGMILLLAVYGRCNA</sequence>
<proteinExistence type="predicted"/>
<dbReference type="EMBL" id="CASHTH010000732">
    <property type="protein sequence ID" value="CAI8006882.1"/>
    <property type="molecule type" value="Genomic_DNA"/>
</dbReference>
<evidence type="ECO:0000313" key="1">
    <source>
        <dbReference type="EMBL" id="CAI8006882.1"/>
    </source>
</evidence>
<organism evidence="1 2">
    <name type="scientific">Geodia barretti</name>
    <name type="common">Barrett's horny sponge</name>
    <dbReference type="NCBI Taxonomy" id="519541"/>
    <lineage>
        <taxon>Eukaryota</taxon>
        <taxon>Metazoa</taxon>
        <taxon>Porifera</taxon>
        <taxon>Demospongiae</taxon>
        <taxon>Heteroscleromorpha</taxon>
        <taxon>Tetractinellida</taxon>
        <taxon>Astrophorina</taxon>
        <taxon>Geodiidae</taxon>
        <taxon>Geodia</taxon>
    </lineage>
</organism>
<keyword evidence="2" id="KW-1185">Reference proteome</keyword>
<accession>A0AA35WB94</accession>
<evidence type="ECO:0000313" key="2">
    <source>
        <dbReference type="Proteomes" id="UP001174909"/>
    </source>
</evidence>
<name>A0AA35WB94_GEOBA</name>
<dbReference type="Proteomes" id="UP001174909">
    <property type="component" value="Unassembled WGS sequence"/>
</dbReference>
<reference evidence="1" key="1">
    <citation type="submission" date="2023-03" db="EMBL/GenBank/DDBJ databases">
        <authorList>
            <person name="Steffen K."/>
            <person name="Cardenas P."/>
        </authorList>
    </citation>
    <scope>NUCLEOTIDE SEQUENCE</scope>
</reference>